<dbReference type="Gene3D" id="1.20.1740.10">
    <property type="entry name" value="Amino acid/polyamine transporter I"/>
    <property type="match status" value="1"/>
</dbReference>
<dbReference type="AlphaFoldDB" id="A0A379DBG5"/>
<dbReference type="RefSeq" id="WP_004819303.1">
    <property type="nucleotide sequence ID" value="NZ_UGTH01000001.1"/>
</dbReference>
<reference evidence="7 8" key="1">
    <citation type="submission" date="2018-06" db="EMBL/GenBank/DDBJ databases">
        <authorList>
            <consortium name="Pathogen Informatics"/>
            <person name="Doyle S."/>
        </authorList>
    </citation>
    <scope>NUCLEOTIDE SEQUENCE [LARGE SCALE GENOMIC DNA]</scope>
    <source>
        <strain evidence="7 8">NCTC11088</strain>
    </source>
</reference>
<accession>A0A379DBG5</accession>
<evidence type="ECO:0000313" key="8">
    <source>
        <dbReference type="Proteomes" id="UP000254777"/>
    </source>
</evidence>
<dbReference type="PANTHER" id="PTHR42770">
    <property type="entry name" value="AMINO ACID TRANSPORTER-RELATED"/>
    <property type="match status" value="1"/>
</dbReference>
<proteinExistence type="predicted"/>
<evidence type="ECO:0000313" key="7">
    <source>
        <dbReference type="EMBL" id="SUB74865.1"/>
    </source>
</evidence>
<feature type="transmembrane region" description="Helical" evidence="6">
    <location>
        <begin position="265"/>
        <end position="291"/>
    </location>
</feature>
<evidence type="ECO:0000256" key="2">
    <source>
        <dbReference type="ARBA" id="ARBA00022475"/>
    </source>
</evidence>
<feature type="transmembrane region" description="Helical" evidence="6">
    <location>
        <begin position="16"/>
        <end position="37"/>
    </location>
</feature>
<feature type="transmembrane region" description="Helical" evidence="6">
    <location>
        <begin position="384"/>
        <end position="408"/>
    </location>
</feature>
<keyword evidence="5 6" id="KW-0472">Membrane</keyword>
<feature type="transmembrane region" description="Helical" evidence="6">
    <location>
        <begin position="152"/>
        <end position="170"/>
    </location>
</feature>
<organism evidence="7 8">
    <name type="scientific">Peptoniphilus indolicus</name>
    <dbReference type="NCBI Taxonomy" id="33030"/>
    <lineage>
        <taxon>Bacteria</taxon>
        <taxon>Bacillati</taxon>
        <taxon>Bacillota</taxon>
        <taxon>Tissierellia</taxon>
        <taxon>Tissierellales</taxon>
        <taxon>Peptoniphilaceae</taxon>
        <taxon>Peptoniphilus</taxon>
    </lineage>
</organism>
<feature type="transmembrane region" description="Helical" evidence="6">
    <location>
        <begin position="86"/>
        <end position="108"/>
    </location>
</feature>
<protein>
    <submittedName>
        <fullName evidence="7">Putative fructoselysine transporter</fullName>
    </submittedName>
</protein>
<evidence type="ECO:0000256" key="6">
    <source>
        <dbReference type="SAM" id="Phobius"/>
    </source>
</evidence>
<dbReference type="InterPro" id="IPR050367">
    <property type="entry name" value="APC_superfamily"/>
</dbReference>
<dbReference type="GO" id="GO:0022857">
    <property type="term" value="F:transmembrane transporter activity"/>
    <property type="evidence" value="ECO:0007669"/>
    <property type="project" value="InterPro"/>
</dbReference>
<keyword evidence="3 6" id="KW-0812">Transmembrane</keyword>
<dbReference type="PANTHER" id="PTHR42770:SF7">
    <property type="entry name" value="MEMBRANE PROTEIN"/>
    <property type="match status" value="1"/>
</dbReference>
<keyword evidence="4 6" id="KW-1133">Transmembrane helix</keyword>
<evidence type="ECO:0000256" key="1">
    <source>
        <dbReference type="ARBA" id="ARBA00004651"/>
    </source>
</evidence>
<dbReference type="EMBL" id="UGTH01000001">
    <property type="protein sequence ID" value="SUB74865.1"/>
    <property type="molecule type" value="Genomic_DNA"/>
</dbReference>
<gene>
    <name evidence="7" type="ORF">NCTC11088_00627</name>
</gene>
<evidence type="ECO:0000256" key="5">
    <source>
        <dbReference type="ARBA" id="ARBA00023136"/>
    </source>
</evidence>
<dbReference type="Proteomes" id="UP000254777">
    <property type="component" value="Unassembled WGS sequence"/>
</dbReference>
<dbReference type="Pfam" id="PF13520">
    <property type="entry name" value="AA_permease_2"/>
    <property type="match status" value="1"/>
</dbReference>
<comment type="subcellular location">
    <subcellularLocation>
        <location evidence="1">Cell membrane</location>
        <topology evidence="1">Multi-pass membrane protein</topology>
    </subcellularLocation>
</comment>
<feature type="transmembrane region" description="Helical" evidence="6">
    <location>
        <begin position="43"/>
        <end position="65"/>
    </location>
</feature>
<dbReference type="PIRSF" id="PIRSF006060">
    <property type="entry name" value="AA_transporter"/>
    <property type="match status" value="1"/>
</dbReference>
<feature type="transmembrane region" description="Helical" evidence="6">
    <location>
        <begin position="190"/>
        <end position="214"/>
    </location>
</feature>
<sequence length="456" mass="49602">MNVARIEEKSLKLFDVFNLGFGGAVGSGIFVLMGLGIEYTGKSVVLAVGVGCLVMLLAYFYNVLLSSMFVFKGGDYSQKAICFGPVLTGVGAYITFINGFSIAMYSVAIVEYLSIVFPEILPYTKILAVIIITVLFGATIKGSKFISTLNSIMTVVLICSILSFIIFGLPKVTTGYFSGTDFFKDKMSGFISAIAIMGWACQGTTMGPVSVSAVTINSKRNIPLGILLVTVVLALVYALMSYVAAGVLPIDQVAGQNLSVVAREIFPSILFVIFIIGGATFAIATSMITGVTMVRYPMLKVAEDGWLPKVFTKTTDSGYPWAVYLLYYIISIIPVVGGFSLGAMVSLVMIPSMLMNAYCNAKCIKLIKQHDEQWDKSILHMPKLMINLICIASSICALIVCYNLFISFKPVEKIFMVAILLLVLVLSVFCLKTGRVKKSILEENRLRIIKEALEEE</sequence>
<feature type="transmembrane region" description="Helical" evidence="6">
    <location>
        <begin position="120"/>
        <end position="140"/>
    </location>
</feature>
<evidence type="ECO:0000256" key="4">
    <source>
        <dbReference type="ARBA" id="ARBA00022989"/>
    </source>
</evidence>
<feature type="transmembrane region" description="Helical" evidence="6">
    <location>
        <begin position="226"/>
        <end position="245"/>
    </location>
</feature>
<keyword evidence="2" id="KW-1003">Cell membrane</keyword>
<evidence type="ECO:0000256" key="3">
    <source>
        <dbReference type="ARBA" id="ARBA00022692"/>
    </source>
</evidence>
<feature type="transmembrane region" description="Helical" evidence="6">
    <location>
        <begin position="414"/>
        <end position="431"/>
    </location>
</feature>
<name>A0A379DBG5_9FIRM</name>
<dbReference type="GO" id="GO:0005886">
    <property type="term" value="C:plasma membrane"/>
    <property type="evidence" value="ECO:0007669"/>
    <property type="project" value="UniProtKB-SubCell"/>
</dbReference>
<feature type="transmembrane region" description="Helical" evidence="6">
    <location>
        <begin position="318"/>
        <end position="337"/>
    </location>
</feature>
<dbReference type="InterPro" id="IPR002293">
    <property type="entry name" value="AA/rel_permease1"/>
</dbReference>